<dbReference type="Gene3D" id="2.60.40.10">
    <property type="entry name" value="Immunoglobulins"/>
    <property type="match status" value="5"/>
</dbReference>
<dbReference type="SMART" id="SM00408">
    <property type="entry name" value="IGc2"/>
    <property type="match status" value="4"/>
</dbReference>
<dbReference type="EMBL" id="WIXE01008995">
    <property type="protein sequence ID" value="KAK5978805.1"/>
    <property type="molecule type" value="Genomic_DNA"/>
</dbReference>
<sequence>MRTFWGRKGKPITLPCTLPVPDDTNFSLEWRKENKLIMSAYGAEAGHAAPSLQGSVARGAGLGLTIHSVSGDDAGKYHCVVTRFAKQPTRPETGPPLRLIVNASPILLSPADHQVHYGSIGDSLSIECKADGVPPPEITWTKNDKIVSTGPHLQVDKLEEQHEGIYTCLAVNVEGRATSNFELKFSKKPSFDFVPSNKTVVEGSNVFWRCHVDAPPSTIQYSWMFRDRPIKTTQTGLRSEMKDGDLSLRDVRKQDGGRYVCMASNPSGEQSHASAFLDVLYAPKALPSHRQVLTIGYGQNGTLSCTVDANPEPNVYTWSKNGHFITTTAEDTLLIRGDKDTDGGIFGCQAENSVGRSPIIETHVIIAEPPAFITRPPAEVRVFEGAPVERRISAATLSFPAASHDDHGIYDCIVSNAVSTISASMSLIVERTRPQAAVIDRVECVGDEAMAVHWTPGFNGSYPQSFVVHYLSEEDASEKTLLTTSTSATIGDLTPFSKYRIQIESRNQKGSTNSSAVEKYVCSTLPAPSNVHLIAESELRWDPVEHARSYSVESRYDKMSAFKEIGEVLDPVFRMRPDFRGGQSFRIRSLRPPYEPSVPSRPVNLGSVDGHLPSMWWAVFGGFLFFFLFMTLYLYSKYGTYLGRRKRKNKHYNDYVCPSSFQPHTETLYERSVNLSDSAKCKQWQGSGAESDFQEQSQDMLEHYGEESSSAVDDMLREKYMYGPEDVPVQLMNDLRIERLRREFKQSQL</sequence>
<feature type="domain" description="Ig-like" evidence="4">
    <location>
        <begin position="283"/>
        <end position="426"/>
    </location>
</feature>
<dbReference type="InterPro" id="IPR003961">
    <property type="entry name" value="FN3_dom"/>
</dbReference>
<keyword evidence="3" id="KW-1133">Transmembrane helix</keyword>
<dbReference type="InterPro" id="IPR003598">
    <property type="entry name" value="Ig_sub2"/>
</dbReference>
<dbReference type="GO" id="GO:0005886">
    <property type="term" value="C:plasma membrane"/>
    <property type="evidence" value="ECO:0007669"/>
    <property type="project" value="TreeGrafter"/>
</dbReference>
<keyword evidence="7" id="KW-1185">Reference proteome</keyword>
<dbReference type="InterPro" id="IPR036179">
    <property type="entry name" value="Ig-like_dom_sf"/>
</dbReference>
<dbReference type="CDD" id="cd00063">
    <property type="entry name" value="FN3"/>
    <property type="match status" value="1"/>
</dbReference>
<dbReference type="PROSITE" id="PS50853">
    <property type="entry name" value="FN3"/>
    <property type="match status" value="1"/>
</dbReference>
<keyword evidence="1" id="KW-0677">Repeat</keyword>
<feature type="domain" description="Fibronectin type-III" evidence="5">
    <location>
        <begin position="433"/>
        <end position="527"/>
    </location>
</feature>
<dbReference type="SUPFAM" id="SSF48726">
    <property type="entry name" value="Immunoglobulin"/>
    <property type="match status" value="5"/>
</dbReference>
<reference evidence="6 7" key="1">
    <citation type="submission" date="2019-10" db="EMBL/GenBank/DDBJ databases">
        <title>Assembly and Annotation for the nematode Trichostrongylus colubriformis.</title>
        <authorList>
            <person name="Martin J."/>
        </authorList>
    </citation>
    <scope>NUCLEOTIDE SEQUENCE [LARGE SCALE GENOMIC DNA]</scope>
    <source>
        <strain evidence="6">G859</strain>
        <tissue evidence="6">Whole worm</tissue>
    </source>
</reference>
<dbReference type="Proteomes" id="UP001331761">
    <property type="component" value="Unassembled WGS sequence"/>
</dbReference>
<dbReference type="SMART" id="SM00060">
    <property type="entry name" value="FN3"/>
    <property type="match status" value="1"/>
</dbReference>
<organism evidence="6 7">
    <name type="scientific">Trichostrongylus colubriformis</name>
    <name type="common">Black scour worm</name>
    <dbReference type="NCBI Taxonomy" id="6319"/>
    <lineage>
        <taxon>Eukaryota</taxon>
        <taxon>Metazoa</taxon>
        <taxon>Ecdysozoa</taxon>
        <taxon>Nematoda</taxon>
        <taxon>Chromadorea</taxon>
        <taxon>Rhabditida</taxon>
        <taxon>Rhabditina</taxon>
        <taxon>Rhabditomorpha</taxon>
        <taxon>Strongyloidea</taxon>
        <taxon>Trichostrongylidae</taxon>
        <taxon>Trichostrongylus</taxon>
    </lineage>
</organism>
<proteinExistence type="predicted"/>
<dbReference type="InterPro" id="IPR003599">
    <property type="entry name" value="Ig_sub"/>
</dbReference>
<dbReference type="CDD" id="cd00096">
    <property type="entry name" value="Ig"/>
    <property type="match status" value="3"/>
</dbReference>
<evidence type="ECO:0000313" key="7">
    <source>
        <dbReference type="Proteomes" id="UP001331761"/>
    </source>
</evidence>
<dbReference type="PROSITE" id="PS50835">
    <property type="entry name" value="IG_LIKE"/>
    <property type="match status" value="4"/>
</dbReference>
<name>A0AAN8FX50_TRICO</name>
<dbReference type="GO" id="GO:0030424">
    <property type="term" value="C:axon"/>
    <property type="evidence" value="ECO:0007669"/>
    <property type="project" value="TreeGrafter"/>
</dbReference>
<dbReference type="InterPro" id="IPR007110">
    <property type="entry name" value="Ig-like_dom"/>
</dbReference>
<accession>A0AAN8FX50</accession>
<dbReference type="InterPro" id="IPR036116">
    <property type="entry name" value="FN3_sf"/>
</dbReference>
<dbReference type="GO" id="GO:0007411">
    <property type="term" value="P:axon guidance"/>
    <property type="evidence" value="ECO:0007669"/>
    <property type="project" value="TreeGrafter"/>
</dbReference>
<evidence type="ECO:0000256" key="3">
    <source>
        <dbReference type="SAM" id="Phobius"/>
    </source>
</evidence>
<feature type="domain" description="Ig-like" evidence="4">
    <location>
        <begin position="1"/>
        <end position="82"/>
    </location>
</feature>
<feature type="transmembrane region" description="Helical" evidence="3">
    <location>
        <begin position="615"/>
        <end position="635"/>
    </location>
</feature>
<dbReference type="AlphaFoldDB" id="A0AAN8FX50"/>
<dbReference type="Pfam" id="PF13927">
    <property type="entry name" value="Ig_3"/>
    <property type="match status" value="3"/>
</dbReference>
<dbReference type="InterPro" id="IPR013783">
    <property type="entry name" value="Ig-like_fold"/>
</dbReference>
<keyword evidence="3" id="KW-0472">Membrane</keyword>
<evidence type="ECO:0000256" key="1">
    <source>
        <dbReference type="ARBA" id="ARBA00022737"/>
    </source>
</evidence>
<comment type="caution">
    <text evidence="6">The sequence shown here is derived from an EMBL/GenBank/DDBJ whole genome shotgun (WGS) entry which is preliminary data.</text>
</comment>
<dbReference type="PANTHER" id="PTHR44170">
    <property type="entry name" value="PROTEIN SIDEKICK"/>
    <property type="match status" value="1"/>
</dbReference>
<dbReference type="SUPFAM" id="SSF49265">
    <property type="entry name" value="Fibronectin type III"/>
    <property type="match status" value="1"/>
</dbReference>
<protein>
    <submittedName>
        <fullName evidence="6">Uncharacterized protein</fullName>
    </submittedName>
</protein>
<evidence type="ECO:0000259" key="5">
    <source>
        <dbReference type="PROSITE" id="PS50853"/>
    </source>
</evidence>
<keyword evidence="2" id="KW-1015">Disulfide bond</keyword>
<keyword evidence="3" id="KW-0812">Transmembrane</keyword>
<feature type="domain" description="Ig-like" evidence="4">
    <location>
        <begin position="95"/>
        <end position="186"/>
    </location>
</feature>
<dbReference type="SMART" id="SM00409">
    <property type="entry name" value="IG"/>
    <property type="match status" value="4"/>
</dbReference>
<evidence type="ECO:0000259" key="4">
    <source>
        <dbReference type="PROSITE" id="PS50835"/>
    </source>
</evidence>
<dbReference type="GO" id="GO:0098609">
    <property type="term" value="P:cell-cell adhesion"/>
    <property type="evidence" value="ECO:0007669"/>
    <property type="project" value="TreeGrafter"/>
</dbReference>
<evidence type="ECO:0000313" key="6">
    <source>
        <dbReference type="EMBL" id="KAK5978805.1"/>
    </source>
</evidence>
<dbReference type="PANTHER" id="PTHR44170:SF6">
    <property type="entry name" value="CONTACTIN"/>
    <property type="match status" value="1"/>
</dbReference>
<dbReference type="Pfam" id="PF00041">
    <property type="entry name" value="fn3"/>
    <property type="match status" value="1"/>
</dbReference>
<feature type="domain" description="Ig-like" evidence="4">
    <location>
        <begin position="189"/>
        <end position="278"/>
    </location>
</feature>
<evidence type="ECO:0000256" key="2">
    <source>
        <dbReference type="ARBA" id="ARBA00023157"/>
    </source>
</evidence>
<gene>
    <name evidence="6" type="ORF">GCK32_002655</name>
</gene>